<evidence type="ECO:0000256" key="1">
    <source>
        <dbReference type="SAM" id="MobiDB-lite"/>
    </source>
</evidence>
<feature type="compositionally biased region" description="Basic and acidic residues" evidence="1">
    <location>
        <begin position="24"/>
        <end position="35"/>
    </location>
</feature>
<protein>
    <submittedName>
        <fullName evidence="2">Uncharacterized protein</fullName>
    </submittedName>
</protein>
<reference evidence="2" key="2">
    <citation type="journal article" date="2015" name="Data Brief">
        <title>Shoot transcriptome of the giant reed, Arundo donax.</title>
        <authorList>
            <person name="Barrero R.A."/>
            <person name="Guerrero F.D."/>
            <person name="Moolhuijzen P."/>
            <person name="Goolsby J.A."/>
            <person name="Tidwell J."/>
            <person name="Bellgard S.E."/>
            <person name="Bellgard M.I."/>
        </authorList>
    </citation>
    <scope>NUCLEOTIDE SEQUENCE</scope>
    <source>
        <tissue evidence="2">Shoot tissue taken approximately 20 cm above the soil surface</tissue>
    </source>
</reference>
<reference evidence="2" key="1">
    <citation type="submission" date="2014-09" db="EMBL/GenBank/DDBJ databases">
        <authorList>
            <person name="Magalhaes I.L.F."/>
            <person name="Oliveira U."/>
            <person name="Santos F.R."/>
            <person name="Vidigal T.H.D.A."/>
            <person name="Brescovit A.D."/>
            <person name="Santos A.J."/>
        </authorList>
    </citation>
    <scope>NUCLEOTIDE SEQUENCE</scope>
    <source>
        <tissue evidence="2">Shoot tissue taken approximately 20 cm above the soil surface</tissue>
    </source>
</reference>
<organism evidence="2">
    <name type="scientific">Arundo donax</name>
    <name type="common">Giant reed</name>
    <name type="synonym">Donax arundinaceus</name>
    <dbReference type="NCBI Taxonomy" id="35708"/>
    <lineage>
        <taxon>Eukaryota</taxon>
        <taxon>Viridiplantae</taxon>
        <taxon>Streptophyta</taxon>
        <taxon>Embryophyta</taxon>
        <taxon>Tracheophyta</taxon>
        <taxon>Spermatophyta</taxon>
        <taxon>Magnoliopsida</taxon>
        <taxon>Liliopsida</taxon>
        <taxon>Poales</taxon>
        <taxon>Poaceae</taxon>
        <taxon>PACMAD clade</taxon>
        <taxon>Arundinoideae</taxon>
        <taxon>Arundineae</taxon>
        <taxon>Arundo</taxon>
    </lineage>
</organism>
<accession>A0A0A9M4U2</accession>
<name>A0A0A9M4U2_ARUDO</name>
<sequence length="35" mass="3911">MKNLQGQHVWISETVAASSHKHAGKVDISKERSNH</sequence>
<dbReference type="AlphaFoldDB" id="A0A0A9M4U2"/>
<dbReference type="EMBL" id="GBRH01233792">
    <property type="protein sequence ID" value="JAD64103.1"/>
    <property type="molecule type" value="Transcribed_RNA"/>
</dbReference>
<evidence type="ECO:0000313" key="2">
    <source>
        <dbReference type="EMBL" id="JAD64103.1"/>
    </source>
</evidence>
<feature type="region of interest" description="Disordered" evidence="1">
    <location>
        <begin position="15"/>
        <end position="35"/>
    </location>
</feature>
<proteinExistence type="predicted"/>